<evidence type="ECO:0000259" key="7">
    <source>
        <dbReference type="PROSITE" id="PS50250"/>
    </source>
</evidence>
<dbReference type="GO" id="GO:0005829">
    <property type="term" value="C:cytosol"/>
    <property type="evidence" value="ECO:0007669"/>
    <property type="project" value="TreeGrafter"/>
</dbReference>
<comment type="similarity">
    <text evidence="2">Belongs to the proteasome subunit S11 family.</text>
</comment>
<dbReference type="GO" id="GO:0006511">
    <property type="term" value="P:ubiquitin-dependent protein catabolic process"/>
    <property type="evidence" value="ECO:0007669"/>
    <property type="project" value="TreeGrafter"/>
</dbReference>
<evidence type="ECO:0000256" key="1">
    <source>
        <dbReference type="ARBA" id="ARBA00004245"/>
    </source>
</evidence>
<dbReference type="GO" id="GO:0034314">
    <property type="term" value="P:Arp2/3 complex-mediated actin nucleation"/>
    <property type="evidence" value="ECO:0007669"/>
    <property type="project" value="InterPro"/>
</dbReference>
<dbReference type="PROSITE" id="PS50250">
    <property type="entry name" value="PCI"/>
    <property type="match status" value="1"/>
</dbReference>
<dbReference type="InterPro" id="IPR054179">
    <property type="entry name" value="PSD13_N"/>
</dbReference>
<sequence length="569" mass="64044">MADRYEAWIQGAAAERPQLAAALAELGELYHKKLWHQLTVKLESYLDTPDFQQGGFLVQLYQNFVSGFAHKINLLKLAFFAVAVGKQMGSPEEGSAFIKDVIANLEASKQRDTEQPILYLRMQLAQYALVQGRLPDCKRMVEDGREELEGLTDVDPQVSASVYYAASLYYKQQKEYAQYYRATLMYLAFVSQDTLPQDFRQALAVDISLAALLGEDVYNFGELLLHPIINVLKEGGYSWLHDMLECFNSGDIHRYDELCTKYASMLNSQPALVAHERRLREKITILCLMELISTLPPDQRTIALSTIADRTKLPMDGVEFLLMKTLALHLIEGVIDQVDGSVQVSWVQPRILTLPQIEVLRARLDGWVDKVSNAAVTLEDEAVGVAVQPMGYLDQLRAALRPALCLHNYPSETVERHNKPVIEIAEPGSLLVLPPVTVSRSPQEHALIEQSVNSTRVSLKFKTADALEEYLLRTFLRFMMHRADQLEIVRRAPLPGYDLTLLLTHRHLERYSREGLVDFICQFVEDVHSEVSAMKLGLRSRARSVVQRYWQELEAVEAGAAAAAPGGAG</sequence>
<dbReference type="GO" id="GO:0005198">
    <property type="term" value="F:structural molecule activity"/>
    <property type="evidence" value="ECO:0007669"/>
    <property type="project" value="TreeGrafter"/>
</dbReference>
<dbReference type="SUPFAM" id="SSF46785">
    <property type="entry name" value="Winged helix' DNA-binding domain"/>
    <property type="match status" value="1"/>
</dbReference>
<evidence type="ECO:0000256" key="5">
    <source>
        <dbReference type="ARBA" id="ARBA00023203"/>
    </source>
</evidence>
<dbReference type="PANTHER" id="PTHR10539:SF0">
    <property type="entry name" value="26S PROTEASOME NON-ATPASE REGULATORY SUBUNIT 13"/>
    <property type="match status" value="1"/>
</dbReference>
<dbReference type="GO" id="GO:0008541">
    <property type="term" value="C:proteasome regulatory particle, lid subcomplex"/>
    <property type="evidence" value="ECO:0007669"/>
    <property type="project" value="TreeGrafter"/>
</dbReference>
<dbReference type="SMART" id="SM00088">
    <property type="entry name" value="PINT"/>
    <property type="match status" value="1"/>
</dbReference>
<evidence type="ECO:0000256" key="2">
    <source>
        <dbReference type="ARBA" id="ARBA00006207"/>
    </source>
</evidence>
<dbReference type="Pfam" id="PF22037">
    <property type="entry name" value="PSD13_N"/>
    <property type="match status" value="1"/>
</dbReference>
<keyword evidence="9" id="KW-1185">Reference proteome</keyword>
<comment type="subcellular location">
    <subcellularLocation>
        <location evidence="1">Cytoplasm</location>
        <location evidence="1">Cytoskeleton</location>
    </subcellularLocation>
</comment>
<dbReference type="Proteomes" id="UP000239899">
    <property type="component" value="Unassembled WGS sequence"/>
</dbReference>
<dbReference type="STRING" id="3076.A0A2P6TYT9"/>
<evidence type="ECO:0000256" key="3">
    <source>
        <dbReference type="ARBA" id="ARBA00022490"/>
    </source>
</evidence>
<dbReference type="Pfam" id="PF05856">
    <property type="entry name" value="ARPC4"/>
    <property type="match status" value="1"/>
</dbReference>
<dbReference type="GO" id="GO:0030041">
    <property type="term" value="P:actin filament polymerization"/>
    <property type="evidence" value="ECO:0007669"/>
    <property type="project" value="InterPro"/>
</dbReference>
<keyword evidence="6" id="KW-0206">Cytoskeleton</keyword>
<dbReference type="AlphaFoldDB" id="A0A2P6TYT9"/>
<feature type="domain" description="PCI" evidence="7">
    <location>
        <begin position="178"/>
        <end position="349"/>
    </location>
</feature>
<reference evidence="8 9" key="1">
    <citation type="journal article" date="2018" name="Plant J.">
        <title>Genome sequences of Chlorella sorokiniana UTEX 1602 and Micractinium conductrix SAG 241.80: implications to maltose excretion by a green alga.</title>
        <authorList>
            <person name="Arriola M.B."/>
            <person name="Velmurugan N."/>
            <person name="Zhang Y."/>
            <person name="Plunkett M.H."/>
            <person name="Hondzo H."/>
            <person name="Barney B.M."/>
        </authorList>
    </citation>
    <scope>NUCLEOTIDE SEQUENCE [LARGE SCALE GENOMIC DNA]</scope>
    <source>
        <strain evidence="9">UTEX 1602</strain>
    </source>
</reference>
<dbReference type="InterPro" id="IPR000717">
    <property type="entry name" value="PCI_dom"/>
</dbReference>
<dbReference type="InterPro" id="IPR036390">
    <property type="entry name" value="WH_DNA-bd_sf"/>
</dbReference>
<dbReference type="InterPro" id="IPR008384">
    <property type="entry name" value="ARPC4"/>
</dbReference>
<dbReference type="EMBL" id="LHPG02000004">
    <property type="protein sequence ID" value="PRW59228.1"/>
    <property type="molecule type" value="Genomic_DNA"/>
</dbReference>
<proteinExistence type="inferred from homology"/>
<evidence type="ECO:0000313" key="9">
    <source>
        <dbReference type="Proteomes" id="UP000239899"/>
    </source>
</evidence>
<dbReference type="GO" id="GO:0003779">
    <property type="term" value="F:actin binding"/>
    <property type="evidence" value="ECO:0007669"/>
    <property type="project" value="UniProtKB-KW"/>
</dbReference>
<dbReference type="Gene3D" id="3.30.1460.20">
    <property type="match status" value="1"/>
</dbReference>
<dbReference type="PANTHER" id="PTHR10539">
    <property type="entry name" value="26S PROTEASOME NON-ATPASE REGULATORY SUBUNIT 13"/>
    <property type="match status" value="1"/>
</dbReference>
<evidence type="ECO:0000256" key="6">
    <source>
        <dbReference type="ARBA" id="ARBA00023212"/>
    </source>
</evidence>
<dbReference type="InterPro" id="IPR034666">
    <property type="entry name" value="ARPC2/4"/>
</dbReference>
<accession>A0A2P6TYT9</accession>
<dbReference type="SUPFAM" id="SSF69645">
    <property type="entry name" value="Arp2/3 complex subunits"/>
    <property type="match status" value="1"/>
</dbReference>
<keyword evidence="4 8" id="KW-0647">Proteasome</keyword>
<evidence type="ECO:0000256" key="4">
    <source>
        <dbReference type="ARBA" id="ARBA00022942"/>
    </source>
</evidence>
<dbReference type="Pfam" id="PF01399">
    <property type="entry name" value="PCI"/>
    <property type="match status" value="1"/>
</dbReference>
<dbReference type="GO" id="GO:0005885">
    <property type="term" value="C:Arp2/3 protein complex"/>
    <property type="evidence" value="ECO:0007669"/>
    <property type="project" value="InterPro"/>
</dbReference>
<dbReference type="OrthoDB" id="1093at2759"/>
<keyword evidence="5" id="KW-0009">Actin-binding</keyword>
<protein>
    <submittedName>
        <fullName evidence="8">26S proteasome non-ATPase regulatory subunit 13</fullName>
    </submittedName>
</protein>
<dbReference type="GO" id="GO:0005634">
    <property type="term" value="C:nucleus"/>
    <property type="evidence" value="ECO:0007669"/>
    <property type="project" value="TreeGrafter"/>
</dbReference>
<keyword evidence="3" id="KW-0963">Cytoplasm</keyword>
<comment type="caution">
    <text evidence="8">The sequence shown here is derived from an EMBL/GenBank/DDBJ whole genome shotgun (WGS) entry which is preliminary data.</text>
</comment>
<name>A0A2P6TYT9_CHLSO</name>
<evidence type="ECO:0000313" key="8">
    <source>
        <dbReference type="EMBL" id="PRW59228.1"/>
    </source>
</evidence>
<gene>
    <name evidence="8" type="ORF">C2E21_2234</name>
</gene>
<organism evidence="8 9">
    <name type="scientific">Chlorella sorokiniana</name>
    <name type="common">Freshwater green alga</name>
    <dbReference type="NCBI Taxonomy" id="3076"/>
    <lineage>
        <taxon>Eukaryota</taxon>
        <taxon>Viridiplantae</taxon>
        <taxon>Chlorophyta</taxon>
        <taxon>core chlorophytes</taxon>
        <taxon>Trebouxiophyceae</taxon>
        <taxon>Chlorellales</taxon>
        <taxon>Chlorellaceae</taxon>
        <taxon>Chlorella clade</taxon>
        <taxon>Chlorella</taxon>
    </lineage>
</organism>
<dbReference type="InterPro" id="IPR035298">
    <property type="entry name" value="PSMD13"/>
</dbReference>